<evidence type="ECO:0000256" key="1">
    <source>
        <dbReference type="SAM" id="MobiDB-lite"/>
    </source>
</evidence>
<sequence>MLAQLGARRAGGWRVVRRRLRREAAATAAAFAAPVRAQLRYRRHLRLLLRLLGDRSGWADAERAALGAGRVPGVQPYGVLLGRTVVGVLVACGPAAPPQPPKPWAADDTDPRLWWLDRADAARVATGGRPAPLLAAFGTDGRHAVLLDLATGPAVTVLGGDKGTARAVLQALAAQLDARLPAGAVTVADGVNPRHTGPEPAAALALAERAATGGAPAFAVCAELPAGARPAAGSRLLALSGARGSARLLTADRAGLSVLGTGLRVDAVPLARATARSLPLLPPYPAHDAGPTDDSDLSEPALDAEGPGGPGAAAGPGGPVAIERPAPAGLPGRSALGATVAGATVAGPTPAGGSTGPSAGPLAGPAAVRGTRPDAARPATGEPVGPRPGSAELPGRSALAPPHPDGPVPAEPVSAEPVPDGPTPDESVPGRPTPGRPEPGRAVDPVTTAVGPTAPAAPAAPEPEPEPEPGPPPLVLGPVIVPGRATPPGAPRPTGLTPPARPRFVQRPGPPAGDGPAPGPVQPAPVAPGPVLPDPATRYPLVPGRAATGPVLSGPARAAAPATGTGLRPPGAAAAPATPGSPDPAGPITASPAGPITAPPAGGAPAAPGVRGRLRLPAPPAAPQGDQDTFGPVRVPGGPEAGRSGPAPAAGGPDVLTAALAAPPLVPVLAAVPAPPAARIGVPAAQLPVDDDLAEPEPDPGSGPPGVSAAVPN</sequence>
<feature type="compositionally biased region" description="Pro residues" evidence="1">
    <location>
        <begin position="508"/>
        <end position="533"/>
    </location>
</feature>
<reference evidence="2" key="2">
    <citation type="submission" date="2020-09" db="EMBL/GenBank/DDBJ databases">
        <authorList>
            <person name="Sun Q."/>
            <person name="Ohkuma M."/>
        </authorList>
    </citation>
    <scope>NUCLEOTIDE SEQUENCE</scope>
    <source>
        <strain evidence="2">JCM 4646</strain>
    </source>
</reference>
<protein>
    <submittedName>
        <fullName evidence="2">Uncharacterized protein</fullName>
    </submittedName>
</protein>
<feature type="compositionally biased region" description="Low complexity" evidence="1">
    <location>
        <begin position="586"/>
        <end position="609"/>
    </location>
</feature>
<evidence type="ECO:0000313" key="2">
    <source>
        <dbReference type="EMBL" id="GHH75523.1"/>
    </source>
</evidence>
<gene>
    <name evidence="2" type="ORF">GCM10018781_44540</name>
</gene>
<dbReference type="EMBL" id="BNBO01000026">
    <property type="protein sequence ID" value="GHH75523.1"/>
    <property type="molecule type" value="Genomic_DNA"/>
</dbReference>
<feature type="compositionally biased region" description="Pro residues" evidence="1">
    <location>
        <begin position="401"/>
        <end position="410"/>
    </location>
</feature>
<organism evidence="2 3">
    <name type="scientific">Kitasatospora indigofera</name>
    <dbReference type="NCBI Taxonomy" id="67307"/>
    <lineage>
        <taxon>Bacteria</taxon>
        <taxon>Bacillati</taxon>
        <taxon>Actinomycetota</taxon>
        <taxon>Actinomycetes</taxon>
        <taxon>Kitasatosporales</taxon>
        <taxon>Streptomycetaceae</taxon>
        <taxon>Kitasatospora</taxon>
    </lineage>
</organism>
<dbReference type="AlphaFoldDB" id="A0A919KWY6"/>
<feature type="compositionally biased region" description="Pro residues" evidence="1">
    <location>
        <begin position="458"/>
        <end position="475"/>
    </location>
</feature>
<feature type="compositionally biased region" description="Acidic residues" evidence="1">
    <location>
        <begin position="689"/>
        <end position="698"/>
    </location>
</feature>
<feature type="region of interest" description="Disordered" evidence="1">
    <location>
        <begin position="683"/>
        <end position="713"/>
    </location>
</feature>
<feature type="region of interest" description="Disordered" evidence="1">
    <location>
        <begin position="347"/>
        <end position="654"/>
    </location>
</feature>
<feature type="compositionally biased region" description="Gly residues" evidence="1">
    <location>
        <begin position="306"/>
        <end position="318"/>
    </location>
</feature>
<proteinExistence type="predicted"/>
<feature type="compositionally biased region" description="Low complexity" evidence="1">
    <location>
        <begin position="347"/>
        <end position="368"/>
    </location>
</feature>
<name>A0A919KWY6_9ACTN</name>
<reference evidence="2" key="1">
    <citation type="journal article" date="2014" name="Int. J. Syst. Evol. Microbiol.">
        <title>Complete genome sequence of Corynebacterium casei LMG S-19264T (=DSM 44701T), isolated from a smear-ripened cheese.</title>
        <authorList>
            <consortium name="US DOE Joint Genome Institute (JGI-PGF)"/>
            <person name="Walter F."/>
            <person name="Albersmeier A."/>
            <person name="Kalinowski J."/>
            <person name="Ruckert C."/>
        </authorList>
    </citation>
    <scope>NUCLEOTIDE SEQUENCE</scope>
    <source>
        <strain evidence="2">JCM 4646</strain>
    </source>
</reference>
<feature type="region of interest" description="Disordered" evidence="1">
    <location>
        <begin position="279"/>
        <end position="335"/>
    </location>
</feature>
<feature type="compositionally biased region" description="Low complexity" evidence="1">
    <location>
        <begin position="476"/>
        <end position="498"/>
    </location>
</feature>
<evidence type="ECO:0000313" key="3">
    <source>
        <dbReference type="Proteomes" id="UP000617734"/>
    </source>
</evidence>
<accession>A0A919KWY6</accession>
<dbReference type="Proteomes" id="UP000617734">
    <property type="component" value="Unassembled WGS sequence"/>
</dbReference>
<keyword evidence="3" id="KW-1185">Reference proteome</keyword>
<feature type="compositionally biased region" description="Low complexity" evidence="1">
    <location>
        <begin position="552"/>
        <end position="578"/>
    </location>
</feature>
<feature type="compositionally biased region" description="Low complexity" evidence="1">
    <location>
        <begin position="636"/>
        <end position="654"/>
    </location>
</feature>
<feature type="compositionally biased region" description="Low complexity" evidence="1">
    <location>
        <begin position="445"/>
        <end position="457"/>
    </location>
</feature>
<comment type="caution">
    <text evidence="2">The sequence shown here is derived from an EMBL/GenBank/DDBJ whole genome shotgun (WGS) entry which is preliminary data.</text>
</comment>